<organism evidence="1 2">
    <name type="scientific">Algivirga pacifica</name>
    <dbReference type="NCBI Taxonomy" id="1162670"/>
    <lineage>
        <taxon>Bacteria</taxon>
        <taxon>Pseudomonadati</taxon>
        <taxon>Bacteroidota</taxon>
        <taxon>Cytophagia</taxon>
        <taxon>Cytophagales</taxon>
        <taxon>Flammeovirgaceae</taxon>
        <taxon>Algivirga</taxon>
    </lineage>
</organism>
<keyword evidence="2" id="KW-1185">Reference proteome</keyword>
<evidence type="ECO:0000313" key="1">
    <source>
        <dbReference type="EMBL" id="GAA4821209.1"/>
    </source>
</evidence>
<name>A0ABP9CWN9_9BACT</name>
<evidence type="ECO:0008006" key="3">
    <source>
        <dbReference type="Google" id="ProtNLM"/>
    </source>
</evidence>
<dbReference type="EMBL" id="BAABJX010000004">
    <property type="protein sequence ID" value="GAA4821209.1"/>
    <property type="molecule type" value="Genomic_DNA"/>
</dbReference>
<accession>A0ABP9CWN9</accession>
<reference evidence="2" key="1">
    <citation type="journal article" date="2019" name="Int. J. Syst. Evol. Microbiol.">
        <title>The Global Catalogue of Microorganisms (GCM) 10K type strain sequencing project: providing services to taxonomists for standard genome sequencing and annotation.</title>
        <authorList>
            <consortium name="The Broad Institute Genomics Platform"/>
            <consortium name="The Broad Institute Genome Sequencing Center for Infectious Disease"/>
            <person name="Wu L."/>
            <person name="Ma J."/>
        </authorList>
    </citation>
    <scope>NUCLEOTIDE SEQUENCE [LARGE SCALE GENOMIC DNA]</scope>
    <source>
        <strain evidence="2">JCM 18326</strain>
    </source>
</reference>
<evidence type="ECO:0000313" key="2">
    <source>
        <dbReference type="Proteomes" id="UP001500298"/>
    </source>
</evidence>
<dbReference type="Proteomes" id="UP001500298">
    <property type="component" value="Unassembled WGS sequence"/>
</dbReference>
<comment type="caution">
    <text evidence="1">The sequence shown here is derived from an EMBL/GenBank/DDBJ whole genome shotgun (WGS) entry which is preliminary data.</text>
</comment>
<protein>
    <recommendedName>
        <fullName evidence="3">PIN-like domain-containing protein</fullName>
    </recommendedName>
</protein>
<proteinExistence type="predicted"/>
<sequence>MDETALKLQIPPMKIYVFVDQYAVYDLNPDGFIDGRWNFNVFLSKDFRVNEGLRKLKKQLQKQCKFYQDIKAGHDYLTDQMMFRIGESHAQAHKDAKFVIISKQNTYDNIIKLLKKEGRDCTKLVSANFKNISNAIGFEKKEALIETLDPEVFSDEAWGIVKNIQTIRPVRRPKTAEKFQQYIRNFYKDMEWKEEMTALVIEELVNRKIIEVQNDRVKYFV</sequence>
<gene>
    <name evidence="1" type="ORF">GCM10023331_01950</name>
</gene>